<dbReference type="InParanoid" id="A2FR61"/>
<protein>
    <submittedName>
        <fullName evidence="1">Uncharacterized protein</fullName>
    </submittedName>
</protein>
<sequence length="181" mass="21715">MSEKQVHVANCITILQILSEKYGLLPEYEEHLKNKISDVWKHFKEYRDKGEIKYFLDRMEHFIWKTREFNHLDAKQKSIANFLHEDSPFKDKKIIAYAYVRTDYNVYCFLFYSSKSRDGRFCRYTCMETSNYISKNLNFDVLRADSFIPRSCRKVTPVERSNDGVLEEGAPEKYQMMKNIQ</sequence>
<organism evidence="1 2">
    <name type="scientific">Trichomonas vaginalis (strain ATCC PRA-98 / G3)</name>
    <dbReference type="NCBI Taxonomy" id="412133"/>
    <lineage>
        <taxon>Eukaryota</taxon>
        <taxon>Metamonada</taxon>
        <taxon>Parabasalia</taxon>
        <taxon>Trichomonadida</taxon>
        <taxon>Trichomonadidae</taxon>
        <taxon>Trichomonas</taxon>
    </lineage>
</organism>
<accession>A2FR61</accession>
<name>A2FR61_TRIV3</name>
<keyword evidence="2" id="KW-1185">Reference proteome</keyword>
<dbReference type="SMR" id="A2FR61"/>
<dbReference type="EMBL" id="DS113957">
    <property type="protein sequence ID" value="EAX92613.1"/>
    <property type="molecule type" value="Genomic_DNA"/>
</dbReference>
<reference evidence="1" key="2">
    <citation type="journal article" date="2007" name="Science">
        <title>Draft genome sequence of the sexually transmitted pathogen Trichomonas vaginalis.</title>
        <authorList>
            <person name="Carlton J.M."/>
            <person name="Hirt R.P."/>
            <person name="Silva J.C."/>
            <person name="Delcher A.L."/>
            <person name="Schatz M."/>
            <person name="Zhao Q."/>
            <person name="Wortman J.R."/>
            <person name="Bidwell S.L."/>
            <person name="Alsmark U.C.M."/>
            <person name="Besteiro S."/>
            <person name="Sicheritz-Ponten T."/>
            <person name="Noel C.J."/>
            <person name="Dacks J.B."/>
            <person name="Foster P.G."/>
            <person name="Simillion C."/>
            <person name="Van de Peer Y."/>
            <person name="Miranda-Saavedra D."/>
            <person name="Barton G.J."/>
            <person name="Westrop G.D."/>
            <person name="Mueller S."/>
            <person name="Dessi D."/>
            <person name="Fiori P.L."/>
            <person name="Ren Q."/>
            <person name="Paulsen I."/>
            <person name="Zhang H."/>
            <person name="Bastida-Corcuera F.D."/>
            <person name="Simoes-Barbosa A."/>
            <person name="Brown M.T."/>
            <person name="Hayes R.D."/>
            <person name="Mukherjee M."/>
            <person name="Okumura C.Y."/>
            <person name="Schneider R."/>
            <person name="Smith A.J."/>
            <person name="Vanacova S."/>
            <person name="Villalvazo M."/>
            <person name="Haas B.J."/>
            <person name="Pertea M."/>
            <person name="Feldblyum T.V."/>
            <person name="Utterback T.R."/>
            <person name="Shu C.L."/>
            <person name="Osoegawa K."/>
            <person name="de Jong P.J."/>
            <person name="Hrdy I."/>
            <person name="Horvathova L."/>
            <person name="Zubacova Z."/>
            <person name="Dolezal P."/>
            <person name="Malik S.B."/>
            <person name="Logsdon J.M. Jr."/>
            <person name="Henze K."/>
            <person name="Gupta A."/>
            <person name="Wang C.C."/>
            <person name="Dunne R.L."/>
            <person name="Upcroft J.A."/>
            <person name="Upcroft P."/>
            <person name="White O."/>
            <person name="Salzberg S.L."/>
            <person name="Tang P."/>
            <person name="Chiu C.-H."/>
            <person name="Lee Y.-S."/>
            <person name="Embley T.M."/>
            <person name="Coombs G.H."/>
            <person name="Mottram J.C."/>
            <person name="Tachezy J."/>
            <person name="Fraser-Liggett C.M."/>
            <person name="Johnson P.J."/>
        </authorList>
    </citation>
    <scope>NUCLEOTIDE SEQUENCE [LARGE SCALE GENOMIC DNA]</scope>
    <source>
        <strain evidence="1">G3</strain>
    </source>
</reference>
<dbReference type="Proteomes" id="UP000001542">
    <property type="component" value="Unassembled WGS sequence"/>
</dbReference>
<gene>
    <name evidence="1" type="ORF">TVAG_178900</name>
</gene>
<reference evidence="1" key="1">
    <citation type="submission" date="2006-10" db="EMBL/GenBank/DDBJ databases">
        <authorList>
            <person name="Amadeo P."/>
            <person name="Zhao Q."/>
            <person name="Wortman J."/>
            <person name="Fraser-Liggett C."/>
            <person name="Carlton J."/>
        </authorList>
    </citation>
    <scope>NUCLEOTIDE SEQUENCE</scope>
    <source>
        <strain evidence="1">G3</strain>
    </source>
</reference>
<evidence type="ECO:0000313" key="1">
    <source>
        <dbReference type="EMBL" id="EAX92613.1"/>
    </source>
</evidence>
<dbReference type="AlphaFoldDB" id="A2FR61"/>
<dbReference type="VEuPathDB" id="TrichDB:TVAG_178900"/>
<proteinExistence type="predicted"/>
<evidence type="ECO:0000313" key="2">
    <source>
        <dbReference type="Proteomes" id="UP000001542"/>
    </source>
</evidence>
<dbReference type="VEuPathDB" id="TrichDB:TVAGG3_0231750"/>